<proteinExistence type="predicted"/>
<evidence type="ECO:0000313" key="2">
    <source>
        <dbReference type="EMBL" id="CAB1416656.1"/>
    </source>
</evidence>
<evidence type="ECO:0000256" key="1">
    <source>
        <dbReference type="SAM" id="MobiDB-lite"/>
    </source>
</evidence>
<organism evidence="2 3">
    <name type="scientific">Pleuronectes platessa</name>
    <name type="common">European plaice</name>
    <dbReference type="NCBI Taxonomy" id="8262"/>
    <lineage>
        <taxon>Eukaryota</taxon>
        <taxon>Metazoa</taxon>
        <taxon>Chordata</taxon>
        <taxon>Craniata</taxon>
        <taxon>Vertebrata</taxon>
        <taxon>Euteleostomi</taxon>
        <taxon>Actinopterygii</taxon>
        <taxon>Neopterygii</taxon>
        <taxon>Teleostei</taxon>
        <taxon>Neoteleostei</taxon>
        <taxon>Acanthomorphata</taxon>
        <taxon>Carangaria</taxon>
        <taxon>Pleuronectiformes</taxon>
        <taxon>Pleuronectoidei</taxon>
        <taxon>Pleuronectidae</taxon>
        <taxon>Pleuronectes</taxon>
    </lineage>
</organism>
<accession>A0A9N7Y8J3</accession>
<sequence length="111" mass="11393">MAGIAPTTLPGSNLLSLPISWRASLSEGLQSWHGAVDTDSLPTWVLSALPDLGESAPPPSPQPGSSGGKKGGMKMNESERGDADQQPSRLPASSLCRSPNQEGASEGVGER</sequence>
<dbReference type="AlphaFoldDB" id="A0A9N7Y8J3"/>
<reference evidence="2" key="1">
    <citation type="submission" date="2020-03" db="EMBL/GenBank/DDBJ databases">
        <authorList>
            <person name="Weist P."/>
        </authorList>
    </citation>
    <scope>NUCLEOTIDE SEQUENCE</scope>
</reference>
<comment type="caution">
    <text evidence="2">The sequence shown here is derived from an EMBL/GenBank/DDBJ whole genome shotgun (WGS) entry which is preliminary data.</text>
</comment>
<dbReference type="EMBL" id="CADEAL010000223">
    <property type="protein sequence ID" value="CAB1416656.1"/>
    <property type="molecule type" value="Genomic_DNA"/>
</dbReference>
<feature type="region of interest" description="Disordered" evidence="1">
    <location>
        <begin position="47"/>
        <end position="111"/>
    </location>
</feature>
<name>A0A9N7Y8J3_PLEPL</name>
<evidence type="ECO:0000313" key="3">
    <source>
        <dbReference type="Proteomes" id="UP001153269"/>
    </source>
</evidence>
<protein>
    <submittedName>
        <fullName evidence="2">Uncharacterized protein</fullName>
    </submittedName>
</protein>
<keyword evidence="3" id="KW-1185">Reference proteome</keyword>
<dbReference type="Proteomes" id="UP001153269">
    <property type="component" value="Unassembled WGS sequence"/>
</dbReference>
<gene>
    <name evidence="2" type="ORF">PLEPLA_LOCUS4447</name>
</gene>